<comment type="caution">
    <text evidence="2">The sequence shown here is derived from an EMBL/GenBank/DDBJ whole genome shotgun (WGS) entry which is preliminary data.</text>
</comment>
<dbReference type="EMBL" id="PKPP01002057">
    <property type="protein sequence ID" value="PWA77929.1"/>
    <property type="molecule type" value="Genomic_DNA"/>
</dbReference>
<dbReference type="InterPro" id="IPR045884">
    <property type="entry name" value="At5g59350-like"/>
</dbReference>
<keyword evidence="1" id="KW-0812">Transmembrane</keyword>
<reference evidence="2 4" key="1">
    <citation type="journal article" date="2018" name="Mol. Plant">
        <title>The genome of Artemisia annua provides insight into the evolution of Asteraceae family and artemisinin biosynthesis.</title>
        <authorList>
            <person name="Shen Q."/>
            <person name="Zhang L."/>
            <person name="Liao Z."/>
            <person name="Wang S."/>
            <person name="Yan T."/>
            <person name="Shi P."/>
            <person name="Liu M."/>
            <person name="Fu X."/>
            <person name="Pan Q."/>
            <person name="Wang Y."/>
            <person name="Lv Z."/>
            <person name="Lu X."/>
            <person name="Zhang F."/>
            <person name="Jiang W."/>
            <person name="Ma Y."/>
            <person name="Chen M."/>
            <person name="Hao X."/>
            <person name="Li L."/>
            <person name="Tang Y."/>
            <person name="Lv G."/>
            <person name="Zhou Y."/>
            <person name="Sun X."/>
            <person name="Brodelius P.E."/>
            <person name="Rose J.K.C."/>
            <person name="Tang K."/>
        </authorList>
    </citation>
    <scope>NUCLEOTIDE SEQUENCE [LARGE SCALE GENOMIC DNA]</scope>
    <source>
        <strain evidence="4">cv. Huhao1</strain>
        <tissue evidence="2">Leaf</tissue>
    </source>
</reference>
<dbReference type="PANTHER" id="PTHR34054">
    <property type="entry name" value="EXPRESSED PROTEIN"/>
    <property type="match status" value="1"/>
</dbReference>
<dbReference type="AlphaFoldDB" id="A0A2U1KZE1"/>
<protein>
    <submittedName>
        <fullName evidence="2">Uncharacterized protein</fullName>
    </submittedName>
</protein>
<name>A0A2U1KZE1_ARTAN</name>
<organism evidence="2 4">
    <name type="scientific">Artemisia annua</name>
    <name type="common">Sweet wormwood</name>
    <dbReference type="NCBI Taxonomy" id="35608"/>
    <lineage>
        <taxon>Eukaryota</taxon>
        <taxon>Viridiplantae</taxon>
        <taxon>Streptophyta</taxon>
        <taxon>Embryophyta</taxon>
        <taxon>Tracheophyta</taxon>
        <taxon>Spermatophyta</taxon>
        <taxon>Magnoliopsida</taxon>
        <taxon>eudicotyledons</taxon>
        <taxon>Gunneridae</taxon>
        <taxon>Pentapetalae</taxon>
        <taxon>asterids</taxon>
        <taxon>campanulids</taxon>
        <taxon>Asterales</taxon>
        <taxon>Asteraceae</taxon>
        <taxon>Asteroideae</taxon>
        <taxon>Anthemideae</taxon>
        <taxon>Artemisiinae</taxon>
        <taxon>Artemisia</taxon>
    </lineage>
</organism>
<keyword evidence="1" id="KW-1133">Transmembrane helix</keyword>
<feature type="transmembrane region" description="Helical" evidence="1">
    <location>
        <begin position="6"/>
        <end position="30"/>
    </location>
</feature>
<keyword evidence="1" id="KW-0472">Membrane</keyword>
<gene>
    <name evidence="3" type="ORF">CTI12_AA219940</name>
    <name evidence="2" type="ORF">CTI12_AA546800</name>
</gene>
<dbReference type="EMBL" id="PKPP01012600">
    <property type="protein sequence ID" value="PWA42132.1"/>
    <property type="molecule type" value="Genomic_DNA"/>
</dbReference>
<sequence length="195" mass="21803">MSFGNLAIALTIIFIVSIIALVGELLYVLWWRRSFRRHVSPPQILPETLENPVDLATKELQYFFCLKPHAPAKLEPCEPPNKNTNGSVPDDEEVDVFKLLEASGPKRFLSTIKEEDVESTIDVDSASKVDIEDEATMQTCVELNEAVVVVEKDENTKTVFSTPCDSPYFTPVGSPSRDVVESDQFVVLVDENEKV</sequence>
<keyword evidence="4" id="KW-1185">Reference proteome</keyword>
<evidence type="ECO:0000313" key="4">
    <source>
        <dbReference type="Proteomes" id="UP000245207"/>
    </source>
</evidence>
<accession>A0A2U1KZE1</accession>
<evidence type="ECO:0000256" key="1">
    <source>
        <dbReference type="SAM" id="Phobius"/>
    </source>
</evidence>
<dbReference type="OrthoDB" id="784633at2759"/>
<dbReference type="Proteomes" id="UP000245207">
    <property type="component" value="Unassembled WGS sequence"/>
</dbReference>
<dbReference type="PANTHER" id="PTHR34054:SF4">
    <property type="entry name" value="PROTEIN, PUTATIVE-RELATED"/>
    <property type="match status" value="1"/>
</dbReference>
<evidence type="ECO:0000313" key="3">
    <source>
        <dbReference type="EMBL" id="PWA77929.1"/>
    </source>
</evidence>
<evidence type="ECO:0000313" key="2">
    <source>
        <dbReference type="EMBL" id="PWA42132.1"/>
    </source>
</evidence>
<proteinExistence type="predicted"/>